<comment type="cofactor">
    <cofactor evidence="3">
        <name>Zn(2+)</name>
        <dbReference type="ChEBI" id="CHEBI:29105"/>
    </cofactor>
    <text evidence="3">Binds 2 Zn(2+) ions per subunit. One is catalytic and the other provides a structural contribution.</text>
</comment>
<dbReference type="SUPFAM" id="SSF51569">
    <property type="entry name" value="Aldolase"/>
    <property type="match status" value="1"/>
</dbReference>
<dbReference type="InterPro" id="IPR000771">
    <property type="entry name" value="FBA_II"/>
</dbReference>
<sequence>MNSAQEILEKAKNEGYALGAFNAGDLEIIQAIVQAAEGKQKPLIIETSAGEAEHFGIENFLDVVENFQQKTNLQILTNFDHGPGLEECQRVIEAGYNLVHFDGSNLPYEENVKITQALVEQAHQKGVLIEAEIDKIEGESRFSDETAESVQAIGSYTDPTKAANFVKQTGCDILAVFIGNLHGTYSTPPKLDLERLQMIHQQTPCFLSLHGGSGLLPEEIQKAIKLGVVKINVNTELRIAYKETLENVLKGSEEIAIYKIMPPVIAAVQKIVEEKIDLFNV</sequence>
<evidence type="ECO:0000313" key="4">
    <source>
        <dbReference type="EMBL" id="PJE69211.1"/>
    </source>
</evidence>
<feature type="binding site" evidence="2">
    <location>
        <position position="183"/>
    </location>
    <ligand>
        <name>dihydroxyacetone phosphate</name>
        <dbReference type="ChEBI" id="CHEBI:57642"/>
    </ligand>
</feature>
<dbReference type="Proteomes" id="UP000229500">
    <property type="component" value="Unassembled WGS sequence"/>
</dbReference>
<dbReference type="EMBL" id="PFEL01000045">
    <property type="protein sequence ID" value="PJE69211.1"/>
    <property type="molecule type" value="Genomic_DNA"/>
</dbReference>
<dbReference type="AlphaFoldDB" id="A0A2M8L5U5"/>
<feature type="binding site" evidence="3">
    <location>
        <position position="102"/>
    </location>
    <ligand>
        <name>Zn(2+)</name>
        <dbReference type="ChEBI" id="CHEBI:29105"/>
        <label>2</label>
    </ligand>
</feature>
<feature type="binding site" evidence="3">
    <location>
        <position position="81"/>
    </location>
    <ligand>
        <name>Zn(2+)</name>
        <dbReference type="ChEBI" id="CHEBI:29105"/>
        <label>1</label>
        <note>catalytic</note>
    </ligand>
</feature>
<dbReference type="InterPro" id="IPR013785">
    <property type="entry name" value="Aldolase_TIM"/>
</dbReference>
<evidence type="ECO:0000256" key="3">
    <source>
        <dbReference type="PIRSR" id="PIRSR001359-3"/>
    </source>
</evidence>
<feature type="binding site" evidence="2">
    <location>
        <begin position="211"/>
        <end position="213"/>
    </location>
    <ligand>
        <name>dihydroxyacetone phosphate</name>
        <dbReference type="ChEBI" id="CHEBI:57642"/>
    </ligand>
</feature>
<comment type="caution">
    <text evidence="4">The sequence shown here is derived from an EMBL/GenBank/DDBJ whole genome shotgun (WGS) entry which is preliminary data.</text>
</comment>
<dbReference type="InterPro" id="IPR050246">
    <property type="entry name" value="Class_II_FBP_aldolase"/>
</dbReference>
<dbReference type="GO" id="GO:0016832">
    <property type="term" value="F:aldehyde-lyase activity"/>
    <property type="evidence" value="ECO:0007669"/>
    <property type="project" value="InterPro"/>
</dbReference>
<gene>
    <name evidence="4" type="primary">kbaY</name>
    <name evidence="4" type="synonym">agaY</name>
    <name evidence="4" type="ORF">COU96_00965</name>
</gene>
<feature type="binding site" evidence="3">
    <location>
        <position position="210"/>
    </location>
    <ligand>
        <name>Zn(2+)</name>
        <dbReference type="ChEBI" id="CHEBI:29105"/>
        <label>1</label>
        <note>catalytic</note>
    </ligand>
</feature>
<keyword evidence="3" id="KW-0479">Metal-binding</keyword>
<feature type="binding site" evidence="2">
    <location>
        <begin position="232"/>
        <end position="235"/>
    </location>
    <ligand>
        <name>dihydroxyacetone phosphate</name>
        <dbReference type="ChEBI" id="CHEBI:57642"/>
    </ligand>
</feature>
<dbReference type="GO" id="GO:0005975">
    <property type="term" value="P:carbohydrate metabolic process"/>
    <property type="evidence" value="ECO:0007669"/>
    <property type="project" value="InterPro"/>
</dbReference>
<dbReference type="Pfam" id="PF01116">
    <property type="entry name" value="F_bP_aldolase"/>
    <property type="match status" value="1"/>
</dbReference>
<feature type="active site" description="Proton donor" evidence="1">
    <location>
        <position position="80"/>
    </location>
</feature>
<feature type="binding site" evidence="3">
    <location>
        <position position="132"/>
    </location>
    <ligand>
        <name>Zn(2+)</name>
        <dbReference type="ChEBI" id="CHEBI:29105"/>
        <label>2</label>
    </ligand>
</feature>
<dbReference type="CDD" id="cd00947">
    <property type="entry name" value="TBP_aldolase_IIB"/>
    <property type="match status" value="1"/>
</dbReference>
<evidence type="ECO:0000256" key="2">
    <source>
        <dbReference type="PIRSR" id="PIRSR001359-2"/>
    </source>
</evidence>
<proteinExistence type="predicted"/>
<dbReference type="GO" id="GO:0008270">
    <property type="term" value="F:zinc ion binding"/>
    <property type="evidence" value="ECO:0007669"/>
    <property type="project" value="InterPro"/>
</dbReference>
<organism evidence="4 5">
    <name type="scientific">Candidatus Shapirobacteria bacterium CG10_big_fil_rev_8_21_14_0_10_38_14</name>
    <dbReference type="NCBI Taxonomy" id="1974483"/>
    <lineage>
        <taxon>Bacteria</taxon>
        <taxon>Candidatus Shapironibacteriota</taxon>
    </lineage>
</organism>
<evidence type="ECO:0000313" key="5">
    <source>
        <dbReference type="Proteomes" id="UP000229500"/>
    </source>
</evidence>
<accession>A0A2M8L5U5</accession>
<feature type="binding site" evidence="3">
    <location>
        <position position="182"/>
    </location>
    <ligand>
        <name>Zn(2+)</name>
        <dbReference type="ChEBI" id="CHEBI:29105"/>
        <label>1</label>
        <note>catalytic</note>
    </ligand>
</feature>
<dbReference type="NCBIfam" id="TIGR00167">
    <property type="entry name" value="cbbA"/>
    <property type="match status" value="1"/>
</dbReference>
<name>A0A2M8L5U5_9BACT</name>
<dbReference type="Gene3D" id="3.20.20.70">
    <property type="entry name" value="Aldolase class I"/>
    <property type="match status" value="1"/>
</dbReference>
<protein>
    <submittedName>
        <fullName evidence="4">Tagatose-bisphosphate aldolase</fullName>
    </submittedName>
</protein>
<reference evidence="5" key="1">
    <citation type="submission" date="2017-09" db="EMBL/GenBank/DDBJ databases">
        <title>Depth-based differentiation of microbial function through sediment-hosted aquifers and enrichment of novel symbionts in the deep terrestrial subsurface.</title>
        <authorList>
            <person name="Probst A.J."/>
            <person name="Ladd B."/>
            <person name="Jarett J.K."/>
            <person name="Geller-Mcgrath D.E."/>
            <person name="Sieber C.M.K."/>
            <person name="Emerson J.B."/>
            <person name="Anantharaman K."/>
            <person name="Thomas B.C."/>
            <person name="Malmstrom R."/>
            <person name="Stieglmeier M."/>
            <person name="Klingl A."/>
            <person name="Woyke T."/>
            <person name="Ryan C.M."/>
            <person name="Banfield J.F."/>
        </authorList>
    </citation>
    <scope>NUCLEOTIDE SEQUENCE [LARGE SCALE GENOMIC DNA]</scope>
</reference>
<dbReference type="PIRSF" id="PIRSF001359">
    <property type="entry name" value="F_bP_aldolase_II"/>
    <property type="match status" value="1"/>
</dbReference>
<evidence type="ECO:0000256" key="1">
    <source>
        <dbReference type="PIRSR" id="PIRSR001359-1"/>
    </source>
</evidence>
<dbReference type="PANTHER" id="PTHR30304">
    <property type="entry name" value="D-TAGATOSE-1,6-BISPHOSPHATE ALDOLASE"/>
    <property type="match status" value="1"/>
</dbReference>
<dbReference type="PANTHER" id="PTHR30304:SF0">
    <property type="entry name" value="D-TAGATOSE-1,6-BISPHOSPHATE ALDOLASE SUBUNIT GATY-RELATED"/>
    <property type="match status" value="1"/>
</dbReference>
<keyword evidence="3" id="KW-0862">Zinc</keyword>